<keyword evidence="2 9" id="KW-0055">Arginine biosynthesis</keyword>
<dbReference type="InterPro" id="IPR036393">
    <property type="entry name" value="AceGlu_kinase-like_sf"/>
</dbReference>
<evidence type="ECO:0000256" key="8">
    <source>
        <dbReference type="ARBA" id="ARBA00048141"/>
    </source>
</evidence>
<keyword evidence="5 9" id="KW-0547">Nucleotide-binding</keyword>
<comment type="catalytic activity">
    <reaction evidence="8 9">
        <text>N-acetyl-L-glutamate + ATP = N-acetyl-L-glutamyl 5-phosphate + ADP</text>
        <dbReference type="Rhea" id="RHEA:14629"/>
        <dbReference type="ChEBI" id="CHEBI:30616"/>
        <dbReference type="ChEBI" id="CHEBI:44337"/>
        <dbReference type="ChEBI" id="CHEBI:57936"/>
        <dbReference type="ChEBI" id="CHEBI:456216"/>
        <dbReference type="EC" id="2.7.2.8"/>
    </reaction>
</comment>
<evidence type="ECO:0000259" key="10">
    <source>
        <dbReference type="Pfam" id="PF00696"/>
    </source>
</evidence>
<feature type="site" description="Transition state stabilizer" evidence="9">
    <location>
        <position position="7"/>
    </location>
</feature>
<dbReference type="PANTHER" id="PTHR23342">
    <property type="entry name" value="N-ACETYLGLUTAMATE SYNTHASE"/>
    <property type="match status" value="1"/>
</dbReference>
<accession>A0A8J3AHG4</accession>
<evidence type="ECO:0000313" key="11">
    <source>
        <dbReference type="EMBL" id="GGI13403.1"/>
    </source>
</evidence>
<evidence type="ECO:0000256" key="1">
    <source>
        <dbReference type="ARBA" id="ARBA00004828"/>
    </source>
</evidence>
<dbReference type="EC" id="2.7.2.8" evidence="9"/>
<comment type="pathway">
    <text evidence="1 9">Amino-acid biosynthesis; L-arginine biosynthesis; N(2)-acetyl-L-ornithine from L-glutamate: step 2/4.</text>
</comment>
<feature type="binding site" evidence="9">
    <location>
        <begin position="40"/>
        <end position="41"/>
    </location>
    <ligand>
        <name>substrate</name>
    </ligand>
</feature>
<keyword evidence="6 9" id="KW-0418">Kinase</keyword>
<dbReference type="GO" id="GO:0005737">
    <property type="term" value="C:cytoplasm"/>
    <property type="evidence" value="ECO:0007669"/>
    <property type="project" value="UniProtKB-SubCell"/>
</dbReference>
<evidence type="ECO:0000256" key="5">
    <source>
        <dbReference type="ARBA" id="ARBA00022741"/>
    </source>
</evidence>
<dbReference type="InterPro" id="IPR037528">
    <property type="entry name" value="ArgB"/>
</dbReference>
<dbReference type="HAMAP" id="MF_00082">
    <property type="entry name" value="ArgB"/>
    <property type="match status" value="1"/>
</dbReference>
<feature type="binding site" evidence="9">
    <location>
        <position position="62"/>
    </location>
    <ligand>
        <name>substrate</name>
    </ligand>
</feature>
<keyword evidence="3 9" id="KW-0028">Amino-acid biosynthesis</keyword>
<dbReference type="NCBIfam" id="TIGR00761">
    <property type="entry name" value="argB"/>
    <property type="match status" value="1"/>
</dbReference>
<comment type="similarity">
    <text evidence="9">Belongs to the acetylglutamate kinase family. ArgB subfamily.</text>
</comment>
<evidence type="ECO:0000313" key="12">
    <source>
        <dbReference type="Proteomes" id="UP000626244"/>
    </source>
</evidence>
<dbReference type="Gene3D" id="3.40.1160.10">
    <property type="entry name" value="Acetylglutamate kinase-like"/>
    <property type="match status" value="1"/>
</dbReference>
<dbReference type="RefSeq" id="WP_087998162.1">
    <property type="nucleotide sequence ID" value="NZ_BMHB01000001.1"/>
</dbReference>
<proteinExistence type="inferred from homology"/>
<keyword evidence="4 9" id="KW-0808">Transferase</keyword>
<keyword evidence="7 9" id="KW-0067">ATP-binding</keyword>
<dbReference type="SUPFAM" id="SSF53633">
    <property type="entry name" value="Carbamate kinase-like"/>
    <property type="match status" value="1"/>
</dbReference>
<dbReference type="PIRSF" id="PIRSF000728">
    <property type="entry name" value="NAGK"/>
    <property type="match status" value="1"/>
</dbReference>
<feature type="site" description="Transition state stabilizer" evidence="9">
    <location>
        <position position="215"/>
    </location>
</feature>
<feature type="binding site" evidence="9">
    <location>
        <position position="155"/>
    </location>
    <ligand>
        <name>substrate</name>
    </ligand>
</feature>
<dbReference type="GO" id="GO:0042450">
    <property type="term" value="P:L-arginine biosynthetic process via ornithine"/>
    <property type="evidence" value="ECO:0007669"/>
    <property type="project" value="UniProtKB-UniRule"/>
</dbReference>
<dbReference type="PANTHER" id="PTHR23342:SF0">
    <property type="entry name" value="N-ACETYLGLUTAMATE SYNTHASE, MITOCHONDRIAL"/>
    <property type="match status" value="1"/>
</dbReference>
<comment type="subcellular location">
    <subcellularLocation>
        <location evidence="9">Cytoplasm</location>
    </subcellularLocation>
</comment>
<dbReference type="InterPro" id="IPR004662">
    <property type="entry name" value="AcgluKinase_fam"/>
</dbReference>
<comment type="caution">
    <text evidence="11">The sequence shown here is derived from an EMBL/GenBank/DDBJ whole genome shotgun (WGS) entry which is preliminary data.</text>
</comment>
<keyword evidence="9" id="KW-0963">Cytoplasm</keyword>
<dbReference type="CDD" id="cd04238">
    <property type="entry name" value="AAK_NAGK-like"/>
    <property type="match status" value="1"/>
</dbReference>
<organism evidence="11 12">
    <name type="scientific">Gottfriedia solisilvae</name>
    <dbReference type="NCBI Taxonomy" id="1516104"/>
    <lineage>
        <taxon>Bacteria</taxon>
        <taxon>Bacillati</taxon>
        <taxon>Bacillota</taxon>
        <taxon>Bacilli</taxon>
        <taxon>Bacillales</taxon>
        <taxon>Bacillaceae</taxon>
        <taxon>Gottfriedia</taxon>
    </lineage>
</organism>
<feature type="domain" description="Aspartate/glutamate/uridylate kinase" evidence="10">
    <location>
        <begin position="3"/>
        <end position="231"/>
    </location>
</feature>
<dbReference type="InterPro" id="IPR001048">
    <property type="entry name" value="Asp/Glu/Uridylate_kinase"/>
</dbReference>
<dbReference type="UniPathway" id="UPA00068">
    <property type="reaction ID" value="UER00107"/>
</dbReference>
<evidence type="ECO:0000256" key="3">
    <source>
        <dbReference type="ARBA" id="ARBA00022605"/>
    </source>
</evidence>
<evidence type="ECO:0000256" key="9">
    <source>
        <dbReference type="HAMAP-Rule" id="MF_00082"/>
    </source>
</evidence>
<dbReference type="GO" id="GO:0005524">
    <property type="term" value="F:ATP binding"/>
    <property type="evidence" value="ECO:0007669"/>
    <property type="project" value="UniProtKB-UniRule"/>
</dbReference>
<reference evidence="12" key="1">
    <citation type="journal article" date="2019" name="Int. J. Syst. Evol. Microbiol.">
        <title>The Global Catalogue of Microorganisms (GCM) 10K type strain sequencing project: providing services to taxonomists for standard genome sequencing and annotation.</title>
        <authorList>
            <consortium name="The Broad Institute Genomics Platform"/>
            <consortium name="The Broad Institute Genome Sequencing Center for Infectious Disease"/>
            <person name="Wu L."/>
            <person name="Ma J."/>
        </authorList>
    </citation>
    <scope>NUCLEOTIDE SEQUENCE [LARGE SCALE GENOMIC DNA]</scope>
    <source>
        <strain evidence="12">CGMCC 1.14993</strain>
    </source>
</reference>
<evidence type="ECO:0000256" key="4">
    <source>
        <dbReference type="ARBA" id="ARBA00022679"/>
    </source>
</evidence>
<dbReference type="GO" id="GO:0003991">
    <property type="term" value="F:acetylglutamate kinase activity"/>
    <property type="evidence" value="ECO:0007669"/>
    <property type="project" value="UniProtKB-UniRule"/>
</dbReference>
<keyword evidence="12" id="KW-1185">Reference proteome</keyword>
<dbReference type="Pfam" id="PF00696">
    <property type="entry name" value="AA_kinase"/>
    <property type="match status" value="1"/>
</dbReference>
<dbReference type="EMBL" id="BMHB01000001">
    <property type="protein sequence ID" value="GGI13403.1"/>
    <property type="molecule type" value="Genomic_DNA"/>
</dbReference>
<name>A0A8J3AHG4_9BACI</name>
<dbReference type="OrthoDB" id="9803155at2"/>
<sequence length="256" mass="27567">MGIVVIKLGGSLIQGLSNTFFEHINLLQRNGKKVIIVHGGGPLINNLLLKFSIPVEMEDGLRKTSNEVLEVVEYALNGKTNKDLVIMCNQFNLSAIGLSGCDNLLLEASLYDKGKLGWVGEVENVNTSLLELLLTNDYLPVISPIGVDKIGQKYNINADLAAKSIAKALNAEVLCYVTNTNGVLNSEGKSIEKITKDQVQALIESKTITDGMIPKVQSALDALDEVQSVAIVGENFLNEDGSMNGTVFTKGVVFSE</sequence>
<protein>
    <recommendedName>
        <fullName evidence="9">Acetylglutamate kinase</fullName>
        <ecNumber evidence="9">2.7.2.8</ecNumber>
    </recommendedName>
    <alternativeName>
        <fullName evidence="9">N-acetyl-L-glutamate 5-phosphotransferase</fullName>
    </alternativeName>
    <alternativeName>
        <fullName evidence="9">NAG kinase</fullName>
        <shortName evidence="9">NAGK</shortName>
    </alternativeName>
</protein>
<dbReference type="Proteomes" id="UP000626244">
    <property type="component" value="Unassembled WGS sequence"/>
</dbReference>
<evidence type="ECO:0000256" key="2">
    <source>
        <dbReference type="ARBA" id="ARBA00022571"/>
    </source>
</evidence>
<gene>
    <name evidence="9 11" type="primary">argB</name>
    <name evidence="11" type="ORF">GCM10007380_17740</name>
</gene>
<dbReference type="AlphaFoldDB" id="A0A8J3AHG4"/>
<comment type="function">
    <text evidence="9">Catalyzes the ATP-dependent phosphorylation of N-acetyl-L-glutamate.</text>
</comment>
<evidence type="ECO:0000256" key="6">
    <source>
        <dbReference type="ARBA" id="ARBA00022777"/>
    </source>
</evidence>
<evidence type="ECO:0000256" key="7">
    <source>
        <dbReference type="ARBA" id="ARBA00022840"/>
    </source>
</evidence>